<organism evidence="2 3">
    <name type="scientific">Alteromonas genovensis</name>
    <dbReference type="NCBI Taxonomy" id="471225"/>
    <lineage>
        <taxon>Bacteria</taxon>
        <taxon>Pseudomonadati</taxon>
        <taxon>Pseudomonadota</taxon>
        <taxon>Gammaproteobacteria</taxon>
        <taxon>Alteromonadales</taxon>
        <taxon>Alteromonadaceae</taxon>
        <taxon>Alteromonas/Salinimonas group</taxon>
        <taxon>Alteromonas</taxon>
    </lineage>
</organism>
<dbReference type="GO" id="GO:0006040">
    <property type="term" value="P:amino sugar metabolic process"/>
    <property type="evidence" value="ECO:0007669"/>
    <property type="project" value="InterPro"/>
</dbReference>
<dbReference type="AlphaFoldDB" id="A0A6N9T9M0"/>
<dbReference type="InterPro" id="IPR005338">
    <property type="entry name" value="Anhydro_N_Ac-Mur_kinase"/>
</dbReference>
<gene>
    <name evidence="1" type="primary">anmK</name>
    <name evidence="2" type="ORF">GTQ48_00465</name>
</gene>
<dbReference type="PANTHER" id="PTHR30605:SF0">
    <property type="entry name" value="ANHYDRO-N-ACETYLMURAMIC ACID KINASE"/>
    <property type="match status" value="1"/>
</dbReference>
<evidence type="ECO:0000313" key="2">
    <source>
        <dbReference type="EMBL" id="NDW14004.1"/>
    </source>
</evidence>
<evidence type="ECO:0000256" key="1">
    <source>
        <dbReference type="HAMAP-Rule" id="MF_01270"/>
    </source>
</evidence>
<name>A0A6N9T9M0_9ALTE</name>
<keyword evidence="1 2" id="KW-0808">Transferase</keyword>
<dbReference type="Pfam" id="PF03702">
    <property type="entry name" value="AnmK"/>
    <property type="match status" value="2"/>
</dbReference>
<dbReference type="Gene3D" id="3.30.420.40">
    <property type="match status" value="2"/>
</dbReference>
<dbReference type="EMBL" id="JAAAWO010000001">
    <property type="protein sequence ID" value="NDW14004.1"/>
    <property type="molecule type" value="Genomic_DNA"/>
</dbReference>
<keyword evidence="1" id="KW-0547">Nucleotide-binding</keyword>
<dbReference type="UniPathway" id="UPA00343"/>
<feature type="binding site" evidence="1">
    <location>
        <begin position="10"/>
        <end position="17"/>
    </location>
    <ligand>
        <name>ATP</name>
        <dbReference type="ChEBI" id="CHEBI:30616"/>
    </ligand>
</feature>
<evidence type="ECO:0000313" key="3">
    <source>
        <dbReference type="Proteomes" id="UP000471381"/>
    </source>
</evidence>
<comment type="pathway">
    <text evidence="1">Cell wall biogenesis; peptidoglycan recycling.</text>
</comment>
<comment type="pathway">
    <text evidence="1">Amino-sugar metabolism; 1,6-anhydro-N-acetylmuramate degradation.</text>
</comment>
<reference evidence="2 3" key="1">
    <citation type="submission" date="2020-01" db="EMBL/GenBank/DDBJ databases">
        <title>Genomes of bacteria type strains.</title>
        <authorList>
            <person name="Chen J."/>
            <person name="Zhu S."/>
            <person name="Yang J."/>
        </authorList>
    </citation>
    <scope>NUCLEOTIDE SEQUENCE [LARGE SCALE GENOMIC DNA]</scope>
    <source>
        <strain evidence="2 3">LMG 24078</strain>
    </source>
</reference>
<dbReference type="SUPFAM" id="SSF53067">
    <property type="entry name" value="Actin-like ATPase domain"/>
    <property type="match status" value="1"/>
</dbReference>
<dbReference type="RefSeq" id="WP_163104402.1">
    <property type="nucleotide sequence ID" value="NZ_JAAAWO010000001.1"/>
</dbReference>
<dbReference type="InterPro" id="IPR043129">
    <property type="entry name" value="ATPase_NBD"/>
</dbReference>
<keyword evidence="3" id="KW-1185">Reference proteome</keyword>
<sequence length="455" mass="48891">MAKYIGLMSGTSMDGVDAVLCDISHGTSVSDNKGRNNKKETVCKTIAAYSLPYPDELLNALNALCVETANELNTLAVADRLVAEVFAEAVHALLAQENLSASDITAIGSHGQTIRHHPDCNVLSLSFSKDNLRTFTCQIGDANTLAVLTGIDVVADFRKKDIALGGQGAPLVPAYHNAVFAHPSKYRILVNIGGIANITVVPPAYQQRLPLGFDTGPGNTLMDNWIRLHLNRPFDSNGSWAAQGRVNQSLLNHMLSDTYFSSPFPKSTGREYFNIDWLSNYLSSFFSERTGHIDESSKDNAFRPVDIQATLLQLTAKTITHAIQQVVSNQHTNHVESAFEQNDIEVIVCGGGTFNSVLMNQLASNLACKAPAESFANLAANSLSDSSANSLTDSSSQPSGYTVLSSDHVGIHPQHVEGAAFAWLAFAYLHDITGNVPQVTGASRAAVLGALYKKN</sequence>
<keyword evidence="1 2" id="KW-0418">Kinase</keyword>
<accession>A0A6N9T9M0</accession>
<keyword evidence="1" id="KW-0119">Carbohydrate metabolism</keyword>
<dbReference type="GO" id="GO:0097175">
    <property type="term" value="P:1,6-anhydro-N-acetyl-beta-muramic acid catabolic process"/>
    <property type="evidence" value="ECO:0007669"/>
    <property type="project" value="UniProtKB-UniRule"/>
</dbReference>
<dbReference type="GO" id="GO:0016773">
    <property type="term" value="F:phosphotransferase activity, alcohol group as acceptor"/>
    <property type="evidence" value="ECO:0007669"/>
    <property type="project" value="UniProtKB-UniRule"/>
</dbReference>
<dbReference type="Proteomes" id="UP000471381">
    <property type="component" value="Unassembled WGS sequence"/>
</dbReference>
<dbReference type="PANTHER" id="PTHR30605">
    <property type="entry name" value="ANHYDRO-N-ACETYLMURAMIC ACID KINASE"/>
    <property type="match status" value="1"/>
</dbReference>
<keyword evidence="1" id="KW-0067">ATP-binding</keyword>
<dbReference type="GO" id="GO:0016301">
    <property type="term" value="F:kinase activity"/>
    <property type="evidence" value="ECO:0007669"/>
    <property type="project" value="UniProtKB-KW"/>
</dbReference>
<dbReference type="EC" id="2.7.1.170" evidence="1"/>
<comment type="caution">
    <text evidence="2">The sequence shown here is derived from an EMBL/GenBank/DDBJ whole genome shotgun (WGS) entry which is preliminary data.</text>
</comment>
<dbReference type="GO" id="GO:0009254">
    <property type="term" value="P:peptidoglycan turnover"/>
    <property type="evidence" value="ECO:0007669"/>
    <property type="project" value="UniProtKB-UniRule"/>
</dbReference>
<dbReference type="HAMAP" id="MF_01270">
    <property type="entry name" value="AnhMurNAc_kinase"/>
    <property type="match status" value="1"/>
</dbReference>
<comment type="function">
    <text evidence="1">Catalyzes the specific phosphorylation of 1,6-anhydro-N-acetylmuramic acid (anhMurNAc) with the simultaneous cleavage of the 1,6-anhydro ring, generating MurNAc-6-P. Is required for the utilization of anhMurNAc either imported from the medium or derived from its own cell wall murein, and thus plays a role in cell wall recycling.</text>
</comment>
<dbReference type="UniPathway" id="UPA00544"/>
<dbReference type="CDD" id="cd24050">
    <property type="entry name" value="ASKHA_NBD_ANMK"/>
    <property type="match status" value="1"/>
</dbReference>
<dbReference type="GO" id="GO:0005524">
    <property type="term" value="F:ATP binding"/>
    <property type="evidence" value="ECO:0007669"/>
    <property type="project" value="UniProtKB-UniRule"/>
</dbReference>
<comment type="catalytic activity">
    <reaction evidence="1">
        <text>1,6-anhydro-N-acetyl-beta-muramate + ATP + H2O = N-acetyl-D-muramate 6-phosphate + ADP + H(+)</text>
        <dbReference type="Rhea" id="RHEA:24952"/>
        <dbReference type="ChEBI" id="CHEBI:15377"/>
        <dbReference type="ChEBI" id="CHEBI:15378"/>
        <dbReference type="ChEBI" id="CHEBI:30616"/>
        <dbReference type="ChEBI" id="CHEBI:58690"/>
        <dbReference type="ChEBI" id="CHEBI:58722"/>
        <dbReference type="ChEBI" id="CHEBI:456216"/>
        <dbReference type="EC" id="2.7.1.170"/>
    </reaction>
</comment>
<protein>
    <recommendedName>
        <fullName evidence="1">Anhydro-N-acetylmuramic acid kinase</fullName>
        <ecNumber evidence="1">2.7.1.170</ecNumber>
    </recommendedName>
    <alternativeName>
        <fullName evidence="1">AnhMurNAc kinase</fullName>
    </alternativeName>
</protein>
<comment type="similarity">
    <text evidence="1">Belongs to the anhydro-N-acetylmuramic acid kinase family.</text>
</comment>
<proteinExistence type="inferred from homology"/>
<dbReference type="NCBIfam" id="NF007139">
    <property type="entry name" value="PRK09585.1-3"/>
    <property type="match status" value="1"/>
</dbReference>